<accession>A0AA36IB72</accession>
<dbReference type="EMBL" id="CAUJNA010001019">
    <property type="protein sequence ID" value="CAJ1383485.1"/>
    <property type="molecule type" value="Genomic_DNA"/>
</dbReference>
<reference evidence="1" key="1">
    <citation type="submission" date="2023-08" db="EMBL/GenBank/DDBJ databases">
        <authorList>
            <person name="Chen Y."/>
            <person name="Shah S."/>
            <person name="Dougan E. K."/>
            <person name="Thang M."/>
            <person name="Chan C."/>
        </authorList>
    </citation>
    <scope>NUCLEOTIDE SEQUENCE</scope>
</reference>
<evidence type="ECO:0000313" key="1">
    <source>
        <dbReference type="EMBL" id="CAJ1383485.1"/>
    </source>
</evidence>
<comment type="caution">
    <text evidence="1">The sequence shown here is derived from an EMBL/GenBank/DDBJ whole genome shotgun (WGS) entry which is preliminary data.</text>
</comment>
<proteinExistence type="predicted"/>
<dbReference type="AlphaFoldDB" id="A0AA36IB72"/>
<organism evidence="1 2">
    <name type="scientific">Effrenium voratum</name>
    <dbReference type="NCBI Taxonomy" id="2562239"/>
    <lineage>
        <taxon>Eukaryota</taxon>
        <taxon>Sar</taxon>
        <taxon>Alveolata</taxon>
        <taxon>Dinophyceae</taxon>
        <taxon>Suessiales</taxon>
        <taxon>Symbiodiniaceae</taxon>
        <taxon>Effrenium</taxon>
    </lineage>
</organism>
<gene>
    <name evidence="1" type="ORF">EVOR1521_LOCUS10591</name>
</gene>
<dbReference type="SUPFAM" id="SSF52777">
    <property type="entry name" value="CoA-dependent acyltransferases"/>
    <property type="match status" value="1"/>
</dbReference>
<evidence type="ECO:0008006" key="3">
    <source>
        <dbReference type="Google" id="ProtNLM"/>
    </source>
</evidence>
<dbReference type="Proteomes" id="UP001178507">
    <property type="component" value="Unassembled WGS sequence"/>
</dbReference>
<dbReference type="Gene3D" id="3.30.559.10">
    <property type="entry name" value="Chloramphenicol acetyltransferase-like domain"/>
    <property type="match status" value="1"/>
</dbReference>
<keyword evidence="2" id="KW-1185">Reference proteome</keyword>
<name>A0AA36IB72_9DINO</name>
<sequence length="409" mass="45665">MCLDGCFLQVPWPCGASIEDDWDQLDLDYDMEASPFNLLLVPPICTATLYRAKEIPLDFLKGRVRQIVEANPWLGGRLRKSCGRPFLAVPPSPGNHFMECSSSFTMSSGADFHDLSQHVLESEATLKCGLLALNQNEQLFRVAVIPANPDHFLLVVSLNHTIGDGYTFYKLYSMLEPNASILQMNPLRQSGFACLAEQCIGESQFNWLTTCPTMLGLLRSFCLWHPPKPEVRYVDQDWLASLKSQDASLSTNDILTSHLLTKSRFGYGYMSINLRNRGLGADDANAGNYVHRVHLAPGDFAEPDGVRKSISEPFRFRGQDAVPGCWESITTSHGLVSNWASLFYEVSLPGSQHLSHMPILSYPQPGFGLLLIFKPRRDELAVYYYIRNKAAFEDASSSPMFGSSFNPFA</sequence>
<dbReference type="InterPro" id="IPR023213">
    <property type="entry name" value="CAT-like_dom_sf"/>
</dbReference>
<evidence type="ECO:0000313" key="2">
    <source>
        <dbReference type="Proteomes" id="UP001178507"/>
    </source>
</evidence>
<protein>
    <recommendedName>
        <fullName evidence="3">Acyltransferase</fullName>
    </recommendedName>
</protein>